<dbReference type="Gene3D" id="2.120.10.30">
    <property type="entry name" value="TolB, C-terminal domain"/>
    <property type="match status" value="1"/>
</dbReference>
<sequence length="605" mass="67220">MWVDFRVGRAAGVCGVLAFCRGGLLLKYITGRDVGVMELLVRRVLSVRSATAPRLGAGGLVFYLSDVTGVQQLWFFDGSRHDVYAPVEGRVGDYRVSKDGVVAVAVDRDGDERWRLYLLGDDLREVSTEGVNSLGVWSPDGSALAFTSTRDSPSDFHLYVYRRGEGRVERLAELGGINVVEGWSEAGIFVTHYETNLDSTIYLFRGGELRELTKHSGEALNFSPRYVGGGKVLFLTNADWEYVGVAQMDLATGSWKYLVQLDRDVERFDVWGNYLVFSVNEEGRSGLYQMHIPSGLTYKLPAPAGVATHLEYRDGVVLFSLSAVNKGHEVYVYKDGAVRQLTRSPRFGAPLEQIPEPRSVWYPSFDGRKIQANIYAPPGEPRGVVVYLHGGPESQDRPEFKPLVAALVSAGLLVAAPNYRGSTGFGKSFVHLDDVERRWDAVRDVEAFAKWLQGEGIARGRPCVAGGSYGGYLTLMALATAPDLWACGVEMVGIFNLVSFLERTAAWRRRYREAEYGSLDKHRDVLVQLSPATHVDKIRAPLMVVHGANDIRVPVYEAEQLVQRLRELGREAKALILPDEGHVITKVENRVKVYTEVIKFILQHV</sequence>
<dbReference type="HOGENOM" id="CLU_008615_3_2_2"/>
<name>H6QB54_PYROT</name>
<dbReference type="PANTHER" id="PTHR42776:SF27">
    <property type="entry name" value="DIPEPTIDYL PEPTIDASE FAMILY MEMBER 6"/>
    <property type="match status" value="1"/>
</dbReference>
<keyword evidence="1" id="KW-0378">Hydrolase</keyword>
<dbReference type="KEGG" id="pog:Pogu_2024"/>
<accession>H6QB54</accession>
<dbReference type="Proteomes" id="UP000009062">
    <property type="component" value="Chromosome"/>
</dbReference>
<dbReference type="EMBL" id="CP003316">
    <property type="protein sequence ID" value="AFA40051.1"/>
    <property type="molecule type" value="Genomic_DNA"/>
</dbReference>
<dbReference type="InterPro" id="IPR011042">
    <property type="entry name" value="6-blade_b-propeller_TolB-like"/>
</dbReference>
<keyword evidence="2" id="KW-0720">Serine protease</keyword>
<dbReference type="Pfam" id="PF07676">
    <property type="entry name" value="PD40"/>
    <property type="match status" value="1"/>
</dbReference>
<evidence type="ECO:0000313" key="4">
    <source>
        <dbReference type="EMBL" id="AFA40051.1"/>
    </source>
</evidence>
<keyword evidence="5" id="KW-1185">Reference proteome</keyword>
<dbReference type="Gene3D" id="3.40.50.1820">
    <property type="entry name" value="alpha/beta hydrolase"/>
    <property type="match status" value="1"/>
</dbReference>
<protein>
    <submittedName>
        <fullName evidence="4">Dipeptidyl aminopeptidase/acylaminoacyl-peptidase</fullName>
    </submittedName>
</protein>
<dbReference type="InterPro" id="IPR029058">
    <property type="entry name" value="AB_hydrolase_fold"/>
</dbReference>
<dbReference type="InterPro" id="IPR001375">
    <property type="entry name" value="Peptidase_S9_cat"/>
</dbReference>
<dbReference type="SUPFAM" id="SSF53474">
    <property type="entry name" value="alpha/beta-Hydrolases"/>
    <property type="match status" value="1"/>
</dbReference>
<evidence type="ECO:0000259" key="3">
    <source>
        <dbReference type="Pfam" id="PF00326"/>
    </source>
</evidence>
<dbReference type="SUPFAM" id="SSF69304">
    <property type="entry name" value="Tricorn protease N-terminal domain"/>
    <property type="match status" value="1"/>
</dbReference>
<evidence type="ECO:0000313" key="5">
    <source>
        <dbReference type="Proteomes" id="UP000009062"/>
    </source>
</evidence>
<dbReference type="GO" id="GO:0006508">
    <property type="term" value="P:proteolysis"/>
    <property type="evidence" value="ECO:0007669"/>
    <property type="project" value="InterPro"/>
</dbReference>
<dbReference type="InterPro" id="IPR011659">
    <property type="entry name" value="WD40"/>
</dbReference>
<keyword evidence="4" id="KW-0645">Protease</keyword>
<dbReference type="PANTHER" id="PTHR42776">
    <property type="entry name" value="SERINE PEPTIDASE S9 FAMILY MEMBER"/>
    <property type="match status" value="1"/>
</dbReference>
<organism evidence="4 5">
    <name type="scientific">Pyrobaculum oguniense (strain DSM 13380 / JCM 10595 / TE7)</name>
    <dbReference type="NCBI Taxonomy" id="698757"/>
    <lineage>
        <taxon>Archaea</taxon>
        <taxon>Thermoproteota</taxon>
        <taxon>Thermoprotei</taxon>
        <taxon>Thermoproteales</taxon>
        <taxon>Thermoproteaceae</taxon>
        <taxon>Pyrobaculum</taxon>
    </lineage>
</organism>
<feature type="domain" description="Peptidase S9 prolyl oligopeptidase catalytic" evidence="3">
    <location>
        <begin position="404"/>
        <end position="604"/>
    </location>
</feature>
<dbReference type="GO" id="GO:0004177">
    <property type="term" value="F:aminopeptidase activity"/>
    <property type="evidence" value="ECO:0007669"/>
    <property type="project" value="UniProtKB-KW"/>
</dbReference>
<dbReference type="AlphaFoldDB" id="H6QB54"/>
<keyword evidence="4" id="KW-0031">Aminopeptidase</keyword>
<dbReference type="STRING" id="698757.Pogu_2024"/>
<proteinExistence type="predicted"/>
<gene>
    <name evidence="4" type="ordered locus">Pogu_2024</name>
</gene>
<reference evidence="4 5" key="1">
    <citation type="journal article" date="2012" name="Stand. Genomic Sci.">
        <title>Complete genome sequence of Pyrobaculum oguniense.</title>
        <authorList>
            <person name="Bernick D.L."/>
            <person name="Karplus K."/>
            <person name="Lui L.M."/>
            <person name="Coker J.K."/>
            <person name="Murphy J.N."/>
            <person name="Chan P.P."/>
            <person name="Cozen A.E."/>
            <person name="Lowe T.M."/>
        </authorList>
    </citation>
    <scope>NUCLEOTIDE SEQUENCE [LARGE SCALE GENOMIC DNA]</scope>
    <source>
        <strain evidence="4 5">TE7</strain>
    </source>
</reference>
<evidence type="ECO:0000256" key="2">
    <source>
        <dbReference type="ARBA" id="ARBA00022825"/>
    </source>
</evidence>
<dbReference type="Pfam" id="PF00326">
    <property type="entry name" value="Peptidase_S9"/>
    <property type="match status" value="1"/>
</dbReference>
<dbReference type="eggNOG" id="arCOG01646">
    <property type="taxonomic scope" value="Archaea"/>
</dbReference>
<evidence type="ECO:0000256" key="1">
    <source>
        <dbReference type="ARBA" id="ARBA00022801"/>
    </source>
</evidence>
<dbReference type="GO" id="GO:0004252">
    <property type="term" value="F:serine-type endopeptidase activity"/>
    <property type="evidence" value="ECO:0007669"/>
    <property type="project" value="TreeGrafter"/>
</dbReference>